<name>A0A816JW08_BRANA</name>
<dbReference type="EMBL" id="HG994368">
    <property type="protein sequence ID" value="CAF1840561.1"/>
    <property type="molecule type" value="Genomic_DNA"/>
</dbReference>
<accession>A0A816JW08</accession>
<feature type="non-terminal residue" evidence="1">
    <location>
        <position position="1"/>
    </location>
</feature>
<sequence>EKGEHAAVSFWCFGLLGLHTKFGCKVGLGSFPVASPKLCVGGRHAPSLLRR</sequence>
<dbReference type="AlphaFoldDB" id="A0A816JW08"/>
<dbReference type="Proteomes" id="UP001295469">
    <property type="component" value="Chromosome C04"/>
</dbReference>
<protein>
    <submittedName>
        <fullName evidence="1">(rape) hypothetical protein</fullName>
    </submittedName>
</protein>
<organism evidence="1">
    <name type="scientific">Brassica napus</name>
    <name type="common">Rape</name>
    <dbReference type="NCBI Taxonomy" id="3708"/>
    <lineage>
        <taxon>Eukaryota</taxon>
        <taxon>Viridiplantae</taxon>
        <taxon>Streptophyta</taxon>
        <taxon>Embryophyta</taxon>
        <taxon>Tracheophyta</taxon>
        <taxon>Spermatophyta</taxon>
        <taxon>Magnoliopsida</taxon>
        <taxon>eudicotyledons</taxon>
        <taxon>Gunneridae</taxon>
        <taxon>Pentapetalae</taxon>
        <taxon>rosids</taxon>
        <taxon>malvids</taxon>
        <taxon>Brassicales</taxon>
        <taxon>Brassicaceae</taxon>
        <taxon>Brassiceae</taxon>
        <taxon>Brassica</taxon>
    </lineage>
</organism>
<evidence type="ECO:0000313" key="1">
    <source>
        <dbReference type="EMBL" id="CAF1840561.1"/>
    </source>
</evidence>
<reference evidence="1" key="1">
    <citation type="submission" date="2021-01" db="EMBL/GenBank/DDBJ databases">
        <authorList>
            <consortium name="Genoscope - CEA"/>
            <person name="William W."/>
        </authorList>
    </citation>
    <scope>NUCLEOTIDE SEQUENCE</scope>
</reference>
<proteinExistence type="predicted"/>
<gene>
    <name evidence="1" type="ORF">DARMORV10_C04P29090.1</name>
</gene>